<dbReference type="Proteomes" id="UP000073390">
    <property type="component" value="Unassembled WGS sequence"/>
</dbReference>
<dbReference type="AlphaFoldDB" id="A0A116LCA2"/>
<name>A0A116LCA2_STRSU</name>
<evidence type="ECO:0000313" key="1">
    <source>
        <dbReference type="EMBL" id="CYU65267.1"/>
    </source>
</evidence>
<dbReference type="Gene3D" id="2.160.10.10">
    <property type="entry name" value="Hexapeptide repeat proteins"/>
    <property type="match status" value="1"/>
</dbReference>
<dbReference type="InterPro" id="IPR051159">
    <property type="entry name" value="Hexapeptide_acetyltransf"/>
</dbReference>
<evidence type="ECO:0000313" key="4">
    <source>
        <dbReference type="Proteomes" id="UP000073390"/>
    </source>
</evidence>
<reference evidence="3 4" key="1">
    <citation type="submission" date="2016-02" db="EMBL/GenBank/DDBJ databases">
        <authorList>
            <consortium name="Pathogen Informatics"/>
        </authorList>
    </citation>
    <scope>NUCLEOTIDE SEQUENCE [LARGE SCALE GENOMIC DNA]</scope>
    <source>
        <strain evidence="1 4">LSS27</strain>
        <strain evidence="2 3">LSS59</strain>
    </source>
</reference>
<evidence type="ECO:0000313" key="2">
    <source>
        <dbReference type="EMBL" id="CYU84556.1"/>
    </source>
</evidence>
<keyword evidence="2" id="KW-0808">Transferase</keyword>
<dbReference type="PANTHER" id="PTHR23416:SF78">
    <property type="entry name" value="LIPOPOLYSACCHARIDE BIOSYNTHESIS O-ACETYL TRANSFERASE WBBJ-RELATED"/>
    <property type="match status" value="1"/>
</dbReference>
<dbReference type="SUPFAM" id="SSF51161">
    <property type="entry name" value="Trimeric LpxA-like enzymes"/>
    <property type="match status" value="1"/>
</dbReference>
<dbReference type="InterPro" id="IPR001451">
    <property type="entry name" value="Hexapep"/>
</dbReference>
<keyword evidence="2" id="KW-0012">Acyltransferase</keyword>
<proteinExistence type="predicted"/>
<dbReference type="EMBL" id="FIGB01000004">
    <property type="protein sequence ID" value="CYU65267.1"/>
    <property type="molecule type" value="Genomic_DNA"/>
</dbReference>
<sequence length="184" mass="20334">MKLRKILWWLRLRCLAPIFGKVGKSSYLASSISIIGAKNIFIGDKVRIFPGNRMETYNNGSIHIGDNCSIGQNFHVTSTDKELIIGSNTTILGNVFVTNIDHDYRNIGVPILEQPMLFKETIIGENCFIGFGASIQAGTVLGKQCIVGTNAVVRGHYPDYSVIVGVPAKAIKRYNEETGDWEKI</sequence>
<dbReference type="RefSeq" id="WP_044668103.1">
    <property type="nucleotide sequence ID" value="NZ_CEEZ01000004.1"/>
</dbReference>
<dbReference type="Pfam" id="PF00132">
    <property type="entry name" value="Hexapep"/>
    <property type="match status" value="1"/>
</dbReference>
<accession>A0A116LCA2</accession>
<protein>
    <submittedName>
        <fullName evidence="2">Transferase</fullName>
        <ecNumber evidence="2">2.3.1.79</ecNumber>
    </submittedName>
</protein>
<dbReference type="InterPro" id="IPR011004">
    <property type="entry name" value="Trimer_LpxA-like_sf"/>
</dbReference>
<gene>
    <name evidence="2" type="primary">maa_2</name>
    <name evidence="1" type="ORF">ERS132389_01485</name>
    <name evidence="2" type="ORF">ERS132421_00781</name>
</gene>
<dbReference type="Proteomes" id="UP000073200">
    <property type="component" value="Unassembled WGS sequence"/>
</dbReference>
<organism evidence="2 3">
    <name type="scientific">Streptococcus suis</name>
    <dbReference type="NCBI Taxonomy" id="1307"/>
    <lineage>
        <taxon>Bacteria</taxon>
        <taxon>Bacillati</taxon>
        <taxon>Bacillota</taxon>
        <taxon>Bacilli</taxon>
        <taxon>Lactobacillales</taxon>
        <taxon>Streptococcaceae</taxon>
        <taxon>Streptococcus</taxon>
    </lineage>
</organism>
<dbReference type="PANTHER" id="PTHR23416">
    <property type="entry name" value="SIALIC ACID SYNTHASE-RELATED"/>
    <property type="match status" value="1"/>
</dbReference>
<dbReference type="EC" id="2.3.1.79" evidence="2"/>
<dbReference type="EMBL" id="FIHG01000003">
    <property type="protein sequence ID" value="CYU84556.1"/>
    <property type="molecule type" value="Genomic_DNA"/>
</dbReference>
<dbReference type="GO" id="GO:0008925">
    <property type="term" value="F:maltose O-acetyltransferase activity"/>
    <property type="evidence" value="ECO:0007669"/>
    <property type="project" value="UniProtKB-EC"/>
</dbReference>
<evidence type="ECO:0000313" key="3">
    <source>
        <dbReference type="Proteomes" id="UP000073200"/>
    </source>
</evidence>
<dbReference type="CDD" id="cd04647">
    <property type="entry name" value="LbH_MAT_like"/>
    <property type="match status" value="1"/>
</dbReference>